<evidence type="ECO:0000259" key="4">
    <source>
        <dbReference type="PROSITE" id="PS50931"/>
    </source>
</evidence>
<dbReference type="OrthoDB" id="5723059at2"/>
<keyword evidence="6" id="KW-0238">DNA-binding</keyword>
<evidence type="ECO:0000256" key="1">
    <source>
        <dbReference type="ARBA" id="ARBA00009437"/>
    </source>
</evidence>
<dbReference type="Gene3D" id="1.10.10.10">
    <property type="entry name" value="Winged helix-like DNA-binding domain superfamily/Winged helix DNA-binding domain"/>
    <property type="match status" value="1"/>
</dbReference>
<name>A0A1H6BWU1_9VIBR</name>
<comment type="similarity">
    <text evidence="1">Belongs to the LysR transcriptional regulatory family.</text>
</comment>
<proteinExistence type="inferred from homology"/>
<evidence type="ECO:0000313" key="7">
    <source>
        <dbReference type="Proteomes" id="UP000236721"/>
    </source>
</evidence>
<gene>
    <name evidence="5" type="ORF">SAMN04488244_11797</name>
    <name evidence="6" type="ORF">SAMN04488244_1274</name>
</gene>
<dbReference type="Proteomes" id="UP000236721">
    <property type="component" value="Unassembled WGS sequence"/>
</dbReference>
<dbReference type="PANTHER" id="PTHR30126">
    <property type="entry name" value="HTH-TYPE TRANSCRIPTIONAL REGULATOR"/>
    <property type="match status" value="1"/>
</dbReference>
<evidence type="ECO:0000313" key="6">
    <source>
        <dbReference type="EMBL" id="SEG65168.1"/>
    </source>
</evidence>
<keyword evidence="2" id="KW-0805">Transcription regulation</keyword>
<reference evidence="7" key="1">
    <citation type="submission" date="2016-10" db="EMBL/GenBank/DDBJ databases">
        <authorList>
            <person name="Varghese N."/>
            <person name="Submissions S."/>
        </authorList>
    </citation>
    <scope>NUCLEOTIDE SEQUENCE [LARGE SCALE GENOMIC DNA]</scope>
    <source>
        <strain evidence="7">CGMCC 1.7062</strain>
    </source>
</reference>
<keyword evidence="7" id="KW-1185">Reference proteome</keyword>
<organism evidence="6 7">
    <name type="scientific">Vibrio hangzhouensis</name>
    <dbReference type="NCBI Taxonomy" id="462991"/>
    <lineage>
        <taxon>Bacteria</taxon>
        <taxon>Pseudomonadati</taxon>
        <taxon>Pseudomonadota</taxon>
        <taxon>Gammaproteobacteria</taxon>
        <taxon>Vibrionales</taxon>
        <taxon>Vibrionaceae</taxon>
        <taxon>Vibrio</taxon>
    </lineage>
</organism>
<sequence>MASIEQLESFVAVAQSGSIVAAAERLGKTHGPVSLAIQSLEDRWGELFVTGNGKRQLSKRGQALLPWAKAVVGGYYELKNSLGSGVITEVAVGIDSHLPNTWLEEIIAILWDLDIRLSINTMPSDELISAFNQQRLDWIVTLADLPWPETRHFFAVGQVESQLFTSHEPSSKAAANQASTFDTGQLMTLPQLSLAHPGRDNAPIYKRFDFPCPWQVRVSDYSQVSAILNAIPSHTSAIAANIVDSPTITTRGEPHLTATWGVLVFWSEHLSGTSVLERLEHWAIDKSRQGRNNRDA</sequence>
<dbReference type="InterPro" id="IPR036390">
    <property type="entry name" value="WH_DNA-bd_sf"/>
</dbReference>
<dbReference type="GO" id="GO:0000976">
    <property type="term" value="F:transcription cis-regulatory region binding"/>
    <property type="evidence" value="ECO:0007669"/>
    <property type="project" value="TreeGrafter"/>
</dbReference>
<dbReference type="PANTHER" id="PTHR30126:SF91">
    <property type="entry name" value="LYSR FAMILY TRANSCRIPTIONAL REGULATOR"/>
    <property type="match status" value="1"/>
</dbReference>
<dbReference type="PROSITE" id="PS50931">
    <property type="entry name" value="HTH_LYSR"/>
    <property type="match status" value="1"/>
</dbReference>
<protein>
    <submittedName>
        <fullName evidence="6">DNA-binding transcriptional regulator, LysR family</fullName>
    </submittedName>
</protein>
<dbReference type="EMBL" id="FNVG01000017">
    <property type="protein sequence ID" value="SEG52626.1"/>
    <property type="molecule type" value="Genomic_DNA"/>
</dbReference>
<dbReference type="AlphaFoldDB" id="A0A1H6BWU1"/>
<keyword evidence="3" id="KW-0804">Transcription</keyword>
<evidence type="ECO:0000256" key="2">
    <source>
        <dbReference type="ARBA" id="ARBA00023015"/>
    </source>
</evidence>
<dbReference type="InterPro" id="IPR000847">
    <property type="entry name" value="LysR_HTH_N"/>
</dbReference>
<dbReference type="RefSeq" id="WP_103881442.1">
    <property type="nucleotide sequence ID" value="NZ_FNVG01000017.1"/>
</dbReference>
<evidence type="ECO:0000313" key="5">
    <source>
        <dbReference type="EMBL" id="SEG52626.1"/>
    </source>
</evidence>
<dbReference type="SUPFAM" id="SSF46785">
    <property type="entry name" value="Winged helix' DNA-binding domain"/>
    <property type="match status" value="1"/>
</dbReference>
<reference evidence="6" key="2">
    <citation type="submission" date="2016-10" db="EMBL/GenBank/DDBJ databases">
        <authorList>
            <person name="de Groot N.N."/>
        </authorList>
    </citation>
    <scope>NUCLEOTIDE SEQUENCE [LARGE SCALE GENOMIC DNA]</scope>
    <source>
        <strain evidence="6">CGMCC 1.7062</strain>
    </source>
</reference>
<accession>A0A1H6BWU1</accession>
<dbReference type="GO" id="GO:0003700">
    <property type="term" value="F:DNA-binding transcription factor activity"/>
    <property type="evidence" value="ECO:0007669"/>
    <property type="project" value="InterPro"/>
</dbReference>
<evidence type="ECO:0000256" key="3">
    <source>
        <dbReference type="ARBA" id="ARBA00023163"/>
    </source>
</evidence>
<dbReference type="Pfam" id="PF00126">
    <property type="entry name" value="HTH_1"/>
    <property type="match status" value="1"/>
</dbReference>
<dbReference type="InterPro" id="IPR036388">
    <property type="entry name" value="WH-like_DNA-bd_sf"/>
</dbReference>
<feature type="domain" description="HTH lysR-type" evidence="4">
    <location>
        <begin position="1"/>
        <end position="58"/>
    </location>
</feature>
<dbReference type="EMBL" id="FNVG01000027">
    <property type="protein sequence ID" value="SEG65168.1"/>
    <property type="molecule type" value="Genomic_DNA"/>
</dbReference>